<keyword evidence="3" id="KW-1185">Reference proteome</keyword>
<feature type="region of interest" description="Disordered" evidence="1">
    <location>
        <begin position="702"/>
        <end position="769"/>
    </location>
</feature>
<feature type="compositionally biased region" description="Basic and acidic residues" evidence="1">
    <location>
        <begin position="267"/>
        <end position="290"/>
    </location>
</feature>
<feature type="region of interest" description="Disordered" evidence="1">
    <location>
        <begin position="640"/>
        <end position="664"/>
    </location>
</feature>
<feature type="region of interest" description="Disordered" evidence="1">
    <location>
        <begin position="18"/>
        <end position="330"/>
    </location>
</feature>
<evidence type="ECO:0000313" key="2">
    <source>
        <dbReference type="EMBL" id="KAL2861242.1"/>
    </source>
</evidence>
<gene>
    <name evidence="2" type="ORF">BJX67DRAFT_391532</name>
</gene>
<dbReference type="EMBL" id="JBFXLQ010000072">
    <property type="protein sequence ID" value="KAL2861242.1"/>
    <property type="molecule type" value="Genomic_DNA"/>
</dbReference>
<dbReference type="RefSeq" id="XP_070881136.1">
    <property type="nucleotide sequence ID" value="XM_071034800.1"/>
</dbReference>
<dbReference type="InterPro" id="IPR046784">
    <property type="entry name" value="Eap1"/>
</dbReference>
<proteinExistence type="predicted"/>
<comment type="caution">
    <text evidence="2">The sequence shown here is derived from an EMBL/GenBank/DDBJ whole genome shotgun (WGS) entry which is preliminary data.</text>
</comment>
<feature type="compositionally biased region" description="Gly residues" evidence="1">
    <location>
        <begin position="751"/>
        <end position="763"/>
    </location>
</feature>
<feature type="compositionally biased region" description="Basic and acidic residues" evidence="1">
    <location>
        <begin position="232"/>
        <end position="260"/>
    </location>
</feature>
<name>A0ABR4LA70_9EURO</name>
<feature type="compositionally biased region" description="Polar residues" evidence="1">
    <location>
        <begin position="517"/>
        <end position="535"/>
    </location>
</feature>
<organism evidence="2 3">
    <name type="scientific">Aspergillus lucknowensis</name>
    <dbReference type="NCBI Taxonomy" id="176173"/>
    <lineage>
        <taxon>Eukaryota</taxon>
        <taxon>Fungi</taxon>
        <taxon>Dikarya</taxon>
        <taxon>Ascomycota</taxon>
        <taxon>Pezizomycotina</taxon>
        <taxon>Eurotiomycetes</taxon>
        <taxon>Eurotiomycetidae</taxon>
        <taxon>Eurotiales</taxon>
        <taxon>Aspergillaceae</taxon>
        <taxon>Aspergillus</taxon>
        <taxon>Aspergillus subgen. Nidulantes</taxon>
    </lineage>
</organism>
<dbReference type="Pfam" id="PF20566">
    <property type="entry name" value="Eap1"/>
    <property type="match status" value="1"/>
</dbReference>
<feature type="compositionally biased region" description="Basic and acidic residues" evidence="1">
    <location>
        <begin position="161"/>
        <end position="222"/>
    </location>
</feature>
<evidence type="ECO:0000313" key="3">
    <source>
        <dbReference type="Proteomes" id="UP001610432"/>
    </source>
</evidence>
<feature type="compositionally biased region" description="Polar residues" evidence="1">
    <location>
        <begin position="434"/>
        <end position="451"/>
    </location>
</feature>
<protein>
    <submittedName>
        <fullName evidence="2">Uncharacterized protein</fullName>
    </submittedName>
</protein>
<feature type="compositionally biased region" description="Pro residues" evidence="1">
    <location>
        <begin position="640"/>
        <end position="662"/>
    </location>
</feature>
<dbReference type="GeneID" id="98149872"/>
<feature type="compositionally biased region" description="Polar residues" evidence="1">
    <location>
        <begin position="38"/>
        <end position="50"/>
    </location>
</feature>
<accession>A0ABR4LA70</accession>
<reference evidence="2 3" key="1">
    <citation type="submission" date="2024-07" db="EMBL/GenBank/DDBJ databases">
        <title>Section-level genome sequencing and comparative genomics of Aspergillus sections Usti and Cavernicolus.</title>
        <authorList>
            <consortium name="Lawrence Berkeley National Laboratory"/>
            <person name="Nybo J.L."/>
            <person name="Vesth T.C."/>
            <person name="Theobald S."/>
            <person name="Frisvad J.C."/>
            <person name="Larsen T.O."/>
            <person name="Kjaerboelling I."/>
            <person name="Rothschild-Mancinelli K."/>
            <person name="Lyhne E.K."/>
            <person name="Kogle M.E."/>
            <person name="Barry K."/>
            <person name="Clum A."/>
            <person name="Na H."/>
            <person name="Ledsgaard L."/>
            <person name="Lin J."/>
            <person name="Lipzen A."/>
            <person name="Kuo A."/>
            <person name="Riley R."/>
            <person name="Mondo S."/>
            <person name="Labutti K."/>
            <person name="Haridas S."/>
            <person name="Pangalinan J."/>
            <person name="Salamov A.A."/>
            <person name="Simmons B.A."/>
            <person name="Magnuson J.K."/>
            <person name="Chen J."/>
            <person name="Drula E."/>
            <person name="Henrissat B."/>
            <person name="Wiebenga A."/>
            <person name="Lubbers R.J."/>
            <person name="Gomes A.C."/>
            <person name="Macurrencykelacurrency M.R."/>
            <person name="Stajich J."/>
            <person name="Grigoriev I.V."/>
            <person name="Mortensen U.H."/>
            <person name="De Vries R.P."/>
            <person name="Baker S.E."/>
            <person name="Andersen M.R."/>
        </authorList>
    </citation>
    <scope>NUCLEOTIDE SEQUENCE [LARGE SCALE GENOMIC DNA]</scope>
    <source>
        <strain evidence="2 3">CBS 449.75</strain>
    </source>
</reference>
<evidence type="ECO:0000256" key="1">
    <source>
        <dbReference type="SAM" id="MobiDB-lite"/>
    </source>
</evidence>
<feature type="compositionally biased region" description="Basic and acidic residues" evidence="1">
    <location>
        <begin position="96"/>
        <end position="138"/>
    </location>
</feature>
<dbReference type="Proteomes" id="UP001610432">
    <property type="component" value="Unassembled WGS sequence"/>
</dbReference>
<sequence>MARRYEINELLWLRSSPLVTRPANLPPVEDWMGPLPDLTTQRKPSNNHNEPSARRPSLFETRHVPRNSNSEDIILGPPKTAFASASRIPGKGSIDSTERLPHRQGDLDDPKNDRFNLRDKFFRDRDSGDRDFAGRDGKMGTFNNRRGEKEDWNSGRPRRALGTDEQDRKPRRNGDFDRWEPREPRDPNLERGGKEKDGRFFPRRDVPPGRARHEGSWFRDDNAQEAPDAEEEKASLRSRDWRRDRHGADRDWARGSKLEQEPEWLDSTDRDESRRVHTQEDFERWKEKMKAGSSQAPPEEKKETVIEQIPEPAPKPESRATDGEIFSPTGAALHDSTMERFFGLLGDAKHAQEMGMALSSEPTAKKEPIMGKPGKSSRFAGLFSPSLESPSKEPESPISAKSPAPPVNPSSASTDADQEGFQRILQMLGGGKSRNATPHNDPTQTNVQANRPPSLVQAEQPRSPIASPSREQGQQLDQMPFQDPSARAPDALLKENMFSQEPQGRDRENLLRLMQQVRVSPGTSQGHAPQHQPQSAGPAPGLMNIPDPMPHPPGIVPAMKGPSFVDDPAIATMQRSEVEQLRRRPTNGPPLGYFDDVPFPQGAQVPITPGGTRGPQGQAPPGISVQRPPGFEHVPPPGWVGHLPPPQQAGPPGPLAAPPGIPTPNRGVNPNYMSNVMPMHGSLPLNERQPFPRGPPPPGMMPPPGYMNGPPHSGFPPMPHSGDNLMGPFDGNPGLQGPPPSSRHLLDMFGQVGGGEARGGGMVGPRQFR</sequence>
<feature type="region of interest" description="Disordered" evidence="1">
    <location>
        <begin position="353"/>
        <end position="562"/>
    </location>
</feature>